<keyword evidence="4" id="KW-0328">Glycosyltransferase</keyword>
<keyword evidence="3" id="KW-1003">Cell membrane</keyword>
<accession>A0A8H4LHL8</accession>
<dbReference type="Pfam" id="PF13632">
    <property type="entry name" value="Glyco_trans_2_3"/>
    <property type="match status" value="1"/>
</dbReference>
<evidence type="ECO:0000256" key="3">
    <source>
        <dbReference type="ARBA" id="ARBA00022475"/>
    </source>
</evidence>
<protein>
    <submittedName>
        <fullName evidence="10">Hyaluronan synthase</fullName>
    </submittedName>
</protein>
<feature type="chain" id="PRO_5034059775" evidence="8">
    <location>
        <begin position="25"/>
        <end position="863"/>
    </location>
</feature>
<dbReference type="InterPro" id="IPR001173">
    <property type="entry name" value="Glyco_trans_2-like"/>
</dbReference>
<feature type="transmembrane region" description="Helical" evidence="7">
    <location>
        <begin position="297"/>
        <end position="320"/>
    </location>
</feature>
<evidence type="ECO:0000313" key="11">
    <source>
        <dbReference type="Proteomes" id="UP000554235"/>
    </source>
</evidence>
<dbReference type="GO" id="GO:0085029">
    <property type="term" value="P:extracellular matrix assembly"/>
    <property type="evidence" value="ECO:0007669"/>
    <property type="project" value="TreeGrafter"/>
</dbReference>
<feature type="transmembrane region" description="Helical" evidence="7">
    <location>
        <begin position="840"/>
        <end position="862"/>
    </location>
</feature>
<evidence type="ECO:0000259" key="9">
    <source>
        <dbReference type="Pfam" id="PF13632"/>
    </source>
</evidence>
<reference evidence="10 11" key="1">
    <citation type="submission" date="2020-01" db="EMBL/GenBank/DDBJ databases">
        <title>Identification and distribution of gene clusters putatively required for synthesis of sphingolipid metabolism inhibitors in phylogenetically diverse species of the filamentous fungus Fusarium.</title>
        <authorList>
            <person name="Kim H.-S."/>
            <person name="Busman M."/>
            <person name="Brown D.W."/>
            <person name="Divon H."/>
            <person name="Uhlig S."/>
            <person name="Proctor R.H."/>
        </authorList>
    </citation>
    <scope>NUCLEOTIDE SEQUENCE [LARGE SCALE GENOMIC DNA]</scope>
    <source>
        <strain evidence="10 11">NRRL 20459</strain>
    </source>
</reference>
<feature type="transmembrane region" description="Helical" evidence="7">
    <location>
        <begin position="743"/>
        <end position="759"/>
    </location>
</feature>
<dbReference type="PANTHER" id="PTHR22913:SF12">
    <property type="entry name" value="MANNURONAN SYNTHASE"/>
    <property type="match status" value="1"/>
</dbReference>
<keyword evidence="7" id="KW-0812">Transmembrane</keyword>
<dbReference type="Proteomes" id="UP000554235">
    <property type="component" value="Unassembled WGS sequence"/>
</dbReference>
<keyword evidence="7" id="KW-1133">Transmembrane helix</keyword>
<sequence length="863" mass="95680">MMSRGGFNSLLAVAVSILIQSATSHTLMQHPVPFASQLRDNGPMEKDGSNWPCKGEVDYEPDGVMNIWERGSTQYLQAMGGASHGGGSCQISITTDLKPTIKSEWRVIHSIHGGCPLRNLTEVNYGDSPTVLLPSVFNFTIPEWVPVGRVVMAWTWYGRWSVPEMFMNCAPVMVLGGEGYKDTPDADHEKRFKQAPLMFEANNGNGCWTANAGSCIHFPEPGDSLEVNPECPFKPDIMFNGTCGPDIRLANIGAHDGSSWSSPLAIFFFILVGGGLVYSVIQVLLKRRGTFRVTNQVSPGLLQASLTALGSAVLFLASILTVRMGYLTMTADLIVKLVVTYIYTRRQRGLFTTAEKSLGVCVEDKQESYSSGVIATVVGWREDEELYRNCLRGFAEDPDCTKVVAGIDGDTVDDEDMVNTFLETFPNGVVLRLQERLSQRLDRHIMSQELRQLESGETTDDHMEYLLDWIRSELSEALAPRSIEDIKAICIVQPHHSKKDILMTTLAFATAIAEDLGIEPLFSTDSDSELYPGALGQIAACLDRDSKIGGVAGHLRFVHPKPTFLSRMTASHYWFEQQIAKCQGSIFGATECQPGPCAGFRVSALKSVLVPWYTQTFCGHRTVTNEDRHLTTRLLWAGYSVHYVPTAIIRTETPCEFVGWIKQQVSGAISLHSDHPLDNDASQVRWSRGTMIETLYYPWMVGQLSSWHVYNIIKARLIPLATFWFVIKCALGCDAPVVSGSAWLTDMFYTLALQVIFTIQLGPDITEASDIVWLVPSIVWFFVMSPGIVVWSLLTILDDSWGNLPRAISWKSPETKSVQDASISQHSGGLIFNESKWKYVGFQAVWLVVLGIALVRSVFGFLE</sequence>
<gene>
    <name evidence="10" type="ORF">FALBO_5475</name>
</gene>
<dbReference type="PANTHER" id="PTHR22913">
    <property type="entry name" value="HYALURONAN SYNTHASE"/>
    <property type="match status" value="1"/>
</dbReference>
<evidence type="ECO:0000256" key="7">
    <source>
        <dbReference type="SAM" id="Phobius"/>
    </source>
</evidence>
<keyword evidence="8" id="KW-0732">Signal</keyword>
<comment type="caution">
    <text evidence="10">The sequence shown here is derived from an EMBL/GenBank/DDBJ whole genome shotgun (WGS) entry which is preliminary data.</text>
</comment>
<feature type="signal peptide" evidence="8">
    <location>
        <begin position="1"/>
        <end position="24"/>
    </location>
</feature>
<dbReference type="GO" id="GO:0030213">
    <property type="term" value="P:hyaluronan biosynthetic process"/>
    <property type="evidence" value="ECO:0007669"/>
    <property type="project" value="TreeGrafter"/>
</dbReference>
<organism evidence="10 11">
    <name type="scientific">Fusarium albosuccineum</name>
    <dbReference type="NCBI Taxonomy" id="1237068"/>
    <lineage>
        <taxon>Eukaryota</taxon>
        <taxon>Fungi</taxon>
        <taxon>Dikarya</taxon>
        <taxon>Ascomycota</taxon>
        <taxon>Pezizomycotina</taxon>
        <taxon>Sordariomycetes</taxon>
        <taxon>Hypocreomycetidae</taxon>
        <taxon>Hypocreales</taxon>
        <taxon>Nectriaceae</taxon>
        <taxon>Fusarium</taxon>
        <taxon>Fusarium decemcellulare species complex</taxon>
    </lineage>
</organism>
<keyword evidence="6 7" id="KW-0472">Membrane</keyword>
<keyword evidence="11" id="KW-1185">Reference proteome</keyword>
<proteinExistence type="inferred from homology"/>
<dbReference type="AlphaFoldDB" id="A0A8H4LHL8"/>
<keyword evidence="5" id="KW-0808">Transferase</keyword>
<evidence type="ECO:0000256" key="2">
    <source>
        <dbReference type="ARBA" id="ARBA00006782"/>
    </source>
</evidence>
<name>A0A8H4LHL8_9HYPO</name>
<evidence type="ECO:0000256" key="4">
    <source>
        <dbReference type="ARBA" id="ARBA00022676"/>
    </source>
</evidence>
<comment type="similarity">
    <text evidence="2">Belongs to the NodC/HAS family.</text>
</comment>
<evidence type="ECO:0000313" key="10">
    <source>
        <dbReference type="EMBL" id="KAF4467649.1"/>
    </source>
</evidence>
<comment type="subcellular location">
    <subcellularLocation>
        <location evidence="1">Cell membrane</location>
    </subcellularLocation>
</comment>
<feature type="transmembrane region" description="Helical" evidence="7">
    <location>
        <begin position="264"/>
        <end position="285"/>
    </location>
</feature>
<dbReference type="Gene3D" id="2.70.50.70">
    <property type="match status" value="1"/>
</dbReference>
<feature type="transmembrane region" description="Helical" evidence="7">
    <location>
        <begin position="771"/>
        <end position="794"/>
    </location>
</feature>
<feature type="domain" description="Glycosyltransferase 2-like" evidence="9">
    <location>
        <begin position="525"/>
        <end position="695"/>
    </location>
</feature>
<evidence type="ECO:0000256" key="6">
    <source>
        <dbReference type="ARBA" id="ARBA00023136"/>
    </source>
</evidence>
<evidence type="ECO:0000256" key="8">
    <source>
        <dbReference type="SAM" id="SignalP"/>
    </source>
</evidence>
<dbReference type="InterPro" id="IPR029044">
    <property type="entry name" value="Nucleotide-diphossugar_trans"/>
</dbReference>
<evidence type="ECO:0000256" key="1">
    <source>
        <dbReference type="ARBA" id="ARBA00004236"/>
    </source>
</evidence>
<dbReference type="OrthoDB" id="9876900at2759"/>
<dbReference type="EMBL" id="JAADYS010000715">
    <property type="protein sequence ID" value="KAF4467649.1"/>
    <property type="molecule type" value="Genomic_DNA"/>
</dbReference>
<dbReference type="SUPFAM" id="SSF53448">
    <property type="entry name" value="Nucleotide-diphospho-sugar transferases"/>
    <property type="match status" value="1"/>
</dbReference>
<dbReference type="GO" id="GO:0050501">
    <property type="term" value="F:hyaluronan synthase activity"/>
    <property type="evidence" value="ECO:0007669"/>
    <property type="project" value="TreeGrafter"/>
</dbReference>
<evidence type="ECO:0000256" key="5">
    <source>
        <dbReference type="ARBA" id="ARBA00022679"/>
    </source>
</evidence>
<dbReference type="GO" id="GO:0005886">
    <property type="term" value="C:plasma membrane"/>
    <property type="evidence" value="ECO:0007669"/>
    <property type="project" value="UniProtKB-SubCell"/>
</dbReference>
<dbReference type="Gene3D" id="3.90.550.10">
    <property type="entry name" value="Spore Coat Polysaccharide Biosynthesis Protein SpsA, Chain A"/>
    <property type="match status" value="1"/>
</dbReference>